<dbReference type="Pfam" id="PF07103">
    <property type="entry name" value="DUF1365"/>
    <property type="match status" value="1"/>
</dbReference>
<reference evidence="2 3" key="1">
    <citation type="submission" date="2016-10" db="EMBL/GenBank/DDBJ databases">
        <authorList>
            <person name="de Groot N.N."/>
        </authorList>
    </citation>
    <scope>NUCLEOTIDE SEQUENCE [LARGE SCALE GENOMIC DNA]</scope>
    <source>
        <strain evidence="2 3">DSM 19547</strain>
    </source>
</reference>
<dbReference type="OrthoDB" id="9778801at2"/>
<dbReference type="EMBL" id="FOXA01000005">
    <property type="protein sequence ID" value="SFP36806.1"/>
    <property type="molecule type" value="Genomic_DNA"/>
</dbReference>
<name>A0A1I5PT37_9RHOB</name>
<dbReference type="Proteomes" id="UP000199356">
    <property type="component" value="Unassembled WGS sequence"/>
</dbReference>
<organism evidence="2 3">
    <name type="scientific">Tranquillimonas alkanivorans</name>
    <dbReference type="NCBI Taxonomy" id="441119"/>
    <lineage>
        <taxon>Bacteria</taxon>
        <taxon>Pseudomonadati</taxon>
        <taxon>Pseudomonadota</taxon>
        <taxon>Alphaproteobacteria</taxon>
        <taxon>Rhodobacterales</taxon>
        <taxon>Roseobacteraceae</taxon>
        <taxon>Tranquillimonas</taxon>
    </lineage>
</organism>
<feature type="region of interest" description="Disordered" evidence="1">
    <location>
        <begin position="246"/>
        <end position="281"/>
    </location>
</feature>
<dbReference type="AlphaFoldDB" id="A0A1I5PT37"/>
<evidence type="ECO:0000313" key="2">
    <source>
        <dbReference type="EMBL" id="SFP36806.1"/>
    </source>
</evidence>
<accession>A0A1I5PT37</accession>
<keyword evidence="3" id="KW-1185">Reference proteome</keyword>
<sequence length="281" mass="31242">MSAAVEHLAGVTFHGRKGGIRNAFRYRVDYVCLDPEAQVRELRLFRRNAPGLTALHDIDHGGPPGQGRGAVWLREVLEEHGLAHVTDGQLLLIAQPRMLGHVFNPVSFWLVHDRAGGLRVVVAEVTNTFGDRHAYLCHRCDFGPITRHDTVVARKMFHVSPFQPVAGVYGFRFDIRPERIAIRIDYGTGEGGLVATLSGRRKPLTNHAVLSMCLRRPFGSRRVLALIHWQALKLWWKGARYRTRPEPPAHPFTRSSPTAAPEPVPHAAGLDAGPRVPEDAA</sequence>
<dbReference type="PANTHER" id="PTHR33973">
    <property type="entry name" value="OS07G0153300 PROTEIN"/>
    <property type="match status" value="1"/>
</dbReference>
<protein>
    <recommendedName>
        <fullName evidence="4">DUF1365 domain-containing protein</fullName>
    </recommendedName>
</protein>
<evidence type="ECO:0008006" key="4">
    <source>
        <dbReference type="Google" id="ProtNLM"/>
    </source>
</evidence>
<dbReference type="STRING" id="441119.SAMN04488047_105225"/>
<evidence type="ECO:0000256" key="1">
    <source>
        <dbReference type="SAM" id="MobiDB-lite"/>
    </source>
</evidence>
<dbReference type="RefSeq" id="WP_093420560.1">
    <property type="nucleotide sequence ID" value="NZ_FOXA01000005.1"/>
</dbReference>
<dbReference type="InterPro" id="IPR010775">
    <property type="entry name" value="DUF1365"/>
</dbReference>
<evidence type="ECO:0000313" key="3">
    <source>
        <dbReference type="Proteomes" id="UP000199356"/>
    </source>
</evidence>
<dbReference type="PANTHER" id="PTHR33973:SF4">
    <property type="entry name" value="OS07G0153300 PROTEIN"/>
    <property type="match status" value="1"/>
</dbReference>
<proteinExistence type="predicted"/>
<gene>
    <name evidence="2" type="ORF">SAMN04488047_105225</name>
</gene>